<dbReference type="EMBL" id="CADCXN010000061">
    <property type="protein sequence ID" value="CAA9891041.1"/>
    <property type="molecule type" value="Genomic_DNA"/>
</dbReference>
<dbReference type="AlphaFoldDB" id="A0A8S0YA39"/>
<protein>
    <submittedName>
        <fullName evidence="1">Uncharacterized protein</fullName>
    </submittedName>
</protein>
<proteinExistence type="predicted"/>
<evidence type="ECO:0000313" key="2">
    <source>
        <dbReference type="Proteomes" id="UP000494216"/>
    </source>
</evidence>
<organism evidence="1 2">
    <name type="scientific">Candidatus Methylobacter favarea</name>
    <dbReference type="NCBI Taxonomy" id="2707345"/>
    <lineage>
        <taxon>Bacteria</taxon>
        <taxon>Pseudomonadati</taxon>
        <taxon>Pseudomonadota</taxon>
        <taxon>Gammaproteobacteria</taxon>
        <taxon>Methylococcales</taxon>
        <taxon>Methylococcaceae</taxon>
        <taxon>Methylobacter</taxon>
    </lineage>
</organism>
<name>A0A8S0YA39_9GAMM</name>
<accession>A0A8S0YA39</accession>
<keyword evidence="2" id="KW-1185">Reference proteome</keyword>
<comment type="caution">
    <text evidence="1">The sequence shown here is derived from an EMBL/GenBank/DDBJ whole genome shotgun (WGS) entry which is preliminary data.</text>
</comment>
<reference evidence="1 2" key="1">
    <citation type="submission" date="2020-02" db="EMBL/GenBank/DDBJ databases">
        <authorList>
            <person name="Hogendoorn C."/>
        </authorList>
    </citation>
    <scope>NUCLEOTIDE SEQUENCE [LARGE SCALE GENOMIC DNA]</scope>
    <source>
        <strain evidence="1">METHB21</strain>
    </source>
</reference>
<sequence>MPFGIQRQEKQSHRSWMGQLVNGSFYRRLAARKNSLIYIFSLNTLLGIK</sequence>
<evidence type="ECO:0000313" key="1">
    <source>
        <dbReference type="EMBL" id="CAA9891041.1"/>
    </source>
</evidence>
<dbReference type="Proteomes" id="UP000494216">
    <property type="component" value="Unassembled WGS sequence"/>
</dbReference>
<gene>
    <name evidence="1" type="ORF">METHB2_320028</name>
</gene>